<evidence type="ECO:0000313" key="1">
    <source>
        <dbReference type="EMBL" id="MBK1870129.1"/>
    </source>
</evidence>
<dbReference type="EMBL" id="JAENHL010000008">
    <property type="protein sequence ID" value="MBK1870129.1"/>
    <property type="molecule type" value="Genomic_DNA"/>
</dbReference>
<dbReference type="Proteomes" id="UP000616151">
    <property type="component" value="Unassembled WGS sequence"/>
</dbReference>
<comment type="caution">
    <text evidence="1">The sequence shown here is derived from an EMBL/GenBank/DDBJ whole genome shotgun (WGS) entry which is preliminary data.</text>
</comment>
<protein>
    <submittedName>
        <fullName evidence="1">MBL fold metallo-hydrolase</fullName>
    </submittedName>
</protein>
<reference evidence="1" key="1">
    <citation type="submission" date="2021-01" db="EMBL/GenBank/DDBJ databases">
        <authorList>
            <person name="Sun Q."/>
        </authorList>
    </citation>
    <scope>NUCLEOTIDE SEQUENCE</scope>
    <source>
        <strain evidence="1">YIM B02566</strain>
    </source>
</reference>
<keyword evidence="2" id="KW-1185">Reference proteome</keyword>
<evidence type="ECO:0000313" key="2">
    <source>
        <dbReference type="Proteomes" id="UP000616151"/>
    </source>
</evidence>
<accession>A0ACC5RBX7</accession>
<sequence length="300" mass="32487">MVSLSFDRDFNIESGPAMELSPLVRRVLADNPGPFTFKGTASFIVGRGEVAIIDPGPDSDQHLAALLAAIRGETVSHILVTHSHLDHSPLARRLQAATGAALVGYGAVTRPESSDSGLPRLDASIDADFDPDIRLRHGEAVTGKGWTLEGVFTPGHMSNHMSYALAEEKTLFCGDHVMAWATSVIAPPDGNMGQYFASLRLLLDRDDALYHPAHGPSRAEPKSLVRAYLVHRKMREDAILARLKAGDRSIAEIVKANYADIDPRLHAAAGLSTLAHIEHLIERGLVRQDPQGPLTQYFAT</sequence>
<gene>
    <name evidence="1" type="ORF">JHL16_27445</name>
</gene>
<proteinExistence type="predicted"/>
<organism evidence="1 2">
    <name type="scientific">Taklimakanibacter albus</name>
    <dbReference type="NCBI Taxonomy" id="2800327"/>
    <lineage>
        <taxon>Bacteria</taxon>
        <taxon>Pseudomonadati</taxon>
        <taxon>Pseudomonadota</taxon>
        <taxon>Alphaproteobacteria</taxon>
        <taxon>Hyphomicrobiales</taxon>
        <taxon>Aestuariivirgaceae</taxon>
        <taxon>Taklimakanibacter</taxon>
    </lineage>
</organism>
<name>A0ACC5RBX7_9HYPH</name>